<protein>
    <submittedName>
        <fullName evidence="2">Uncharacterized protein</fullName>
    </submittedName>
</protein>
<comment type="caution">
    <text evidence="2">The sequence shown here is derived from an EMBL/GenBank/DDBJ whole genome shotgun (WGS) entry which is preliminary data.</text>
</comment>
<dbReference type="EMBL" id="JACTNZ010000011">
    <property type="protein sequence ID" value="KAG5525601.1"/>
    <property type="molecule type" value="Genomic_DNA"/>
</dbReference>
<sequence>MPENSQGNGSNLQVNVQSLSRQLAQILSNPEDEAAQELITLLRRVVAPPSVKGVDANGVVHEQVGLDDVPRQVPQQVYSNPTFESNLNIHNQPFMGPNALRSTVRPTSFYQNIPSAHETGNTSGYGQNVNFSHGQSPQNGPIGNYTVSNGPYPYSMAPNMPKGWYTKVSTSQKRRLQRKFAARAYGDPWDHVFEPRGRVEPSKVPNMRTNNISVARGWVWGGLRPPGAKSMRAMETPRVLRPGICVTLAGVTVEPNKLLAGFGNAKPAKKKFDALKLALQTKPFIFTAVNQHETRKGKANQSLEKVKRSNNKREKLGFRYKEQERWGALFIGRDDSEEEEVNETLDFETLKDDYNKLYLKSLKISRMNVKLVSKVESSDKNVVNLTQDLEKDQIKIRELEVSLKSNSLLAFLYSSNIHIIFTSEREKLKPRKIKSSAQSSAVLQSDLRSDPSRPPSVLCPPPSPPAIRRGLPHLHPRRIRRQRDRRLHLIRSTPASPLTSGRPSASASALTTTSPTPTSLPAPFPSAKINLC</sequence>
<accession>A0AAV6IAG5</accession>
<dbReference type="AlphaFoldDB" id="A0AAV6IAG5"/>
<evidence type="ECO:0000313" key="3">
    <source>
        <dbReference type="Proteomes" id="UP000823749"/>
    </source>
</evidence>
<dbReference type="Proteomes" id="UP000823749">
    <property type="component" value="Chromosome 11"/>
</dbReference>
<organism evidence="2 3">
    <name type="scientific">Rhododendron griersonianum</name>
    <dbReference type="NCBI Taxonomy" id="479676"/>
    <lineage>
        <taxon>Eukaryota</taxon>
        <taxon>Viridiplantae</taxon>
        <taxon>Streptophyta</taxon>
        <taxon>Embryophyta</taxon>
        <taxon>Tracheophyta</taxon>
        <taxon>Spermatophyta</taxon>
        <taxon>Magnoliopsida</taxon>
        <taxon>eudicotyledons</taxon>
        <taxon>Gunneridae</taxon>
        <taxon>Pentapetalae</taxon>
        <taxon>asterids</taxon>
        <taxon>Ericales</taxon>
        <taxon>Ericaceae</taxon>
        <taxon>Ericoideae</taxon>
        <taxon>Rhodoreae</taxon>
        <taxon>Rhododendron</taxon>
    </lineage>
</organism>
<feature type="region of interest" description="Disordered" evidence="1">
    <location>
        <begin position="430"/>
        <end position="532"/>
    </location>
</feature>
<evidence type="ECO:0000256" key="1">
    <source>
        <dbReference type="SAM" id="MobiDB-lite"/>
    </source>
</evidence>
<gene>
    <name evidence="2" type="ORF">RHGRI_032042</name>
</gene>
<name>A0AAV6IAG5_9ERIC</name>
<feature type="compositionally biased region" description="Polar residues" evidence="1">
    <location>
        <begin position="493"/>
        <end position="502"/>
    </location>
</feature>
<reference evidence="2" key="1">
    <citation type="submission" date="2020-08" db="EMBL/GenBank/DDBJ databases">
        <title>Plant Genome Project.</title>
        <authorList>
            <person name="Zhang R.-G."/>
        </authorList>
    </citation>
    <scope>NUCLEOTIDE SEQUENCE</scope>
    <source>
        <strain evidence="2">WSP0</strain>
        <tissue evidence="2">Leaf</tissue>
    </source>
</reference>
<evidence type="ECO:0000313" key="2">
    <source>
        <dbReference type="EMBL" id="KAG5525601.1"/>
    </source>
</evidence>
<keyword evidence="3" id="KW-1185">Reference proteome</keyword>
<feature type="compositionally biased region" description="Basic residues" evidence="1">
    <location>
        <begin position="470"/>
        <end position="489"/>
    </location>
</feature>
<proteinExistence type="predicted"/>
<feature type="compositionally biased region" description="Low complexity" evidence="1">
    <location>
        <begin position="503"/>
        <end position="517"/>
    </location>
</feature>
<feature type="compositionally biased region" description="Pro residues" evidence="1">
    <location>
        <begin position="452"/>
        <end position="465"/>
    </location>
</feature>